<keyword evidence="1" id="KW-0112">Calmodulin-binding</keyword>
<protein>
    <recommendedName>
        <fullName evidence="5">DUF4005 domain-containing protein</fullName>
    </recommendedName>
</protein>
<dbReference type="Gramene" id="TraesSYM2A03G00786610.1">
    <property type="protein sequence ID" value="TraesSYM2A03G00786610.1"/>
    <property type="gene ID" value="TraesSYM2A03G00786610"/>
</dbReference>
<evidence type="ECO:0000313" key="7">
    <source>
        <dbReference type="Proteomes" id="UP000019116"/>
    </source>
</evidence>
<evidence type="ECO:0000256" key="2">
    <source>
        <dbReference type="ARBA" id="ARBA00024341"/>
    </source>
</evidence>
<dbReference type="RefSeq" id="XP_044453865.1">
    <property type="nucleotide sequence ID" value="XM_044597930.1"/>
</dbReference>
<dbReference type="PANTHER" id="PTHR32295">
    <property type="entry name" value="IQ-DOMAIN 5-RELATED"/>
    <property type="match status" value="1"/>
</dbReference>
<dbReference type="Proteomes" id="UP000019116">
    <property type="component" value="Chromosome 2A"/>
</dbReference>
<dbReference type="PROSITE" id="PS50096">
    <property type="entry name" value="IQ"/>
    <property type="match status" value="2"/>
</dbReference>
<proteinExistence type="inferred from homology"/>
<dbReference type="PANTHER" id="PTHR32295:SF285">
    <property type="entry name" value="OS10G0420200 PROTEIN"/>
    <property type="match status" value="1"/>
</dbReference>
<dbReference type="InterPro" id="IPR025064">
    <property type="entry name" value="DUF4005"/>
</dbReference>
<comment type="similarity">
    <text evidence="2">Belongs to the IQD family.</text>
</comment>
<dbReference type="Pfam" id="PF13178">
    <property type="entry name" value="DUF4005"/>
    <property type="match status" value="1"/>
</dbReference>
<dbReference type="Gramene" id="TraesPARA_EIv1.0_0355730.1">
    <property type="protein sequence ID" value="TraesPARA_EIv1.0_0355730.1.CDS"/>
    <property type="gene ID" value="TraesPARA_EIv1.0_0355730"/>
</dbReference>
<dbReference type="Gramene" id="TraesJUL2A03G00783370.1">
    <property type="protein sequence ID" value="TraesJUL2A03G00783370.1"/>
    <property type="gene ID" value="TraesJUL2A03G00783370"/>
</dbReference>
<feature type="compositionally biased region" description="Low complexity" evidence="4">
    <location>
        <begin position="324"/>
        <end position="335"/>
    </location>
</feature>
<sequence>MGKAGRWLRSILAGKRDGGRRGGKRGQAQCDSTPLAELPAAAIPREKRRWSFRRPAAPVKTAAAPSPLALEAGGLSESVSERELEQSKHAVAVIMAAADPAVIRLTAPEAEDDHDLNLYATPVQEAAAARIQATFRGYLARKALCALRGLVKLQALIRGHLVRKQARATLRRMQALLMAQTRVRAQRMRMLEEEDHAAAPVDRRSPQHPRRRRSYEMDRSGEEHAKIVEMDMGEPPRRGRSSCSVAASEPWSRERPGAEYHGPGQCSPAPSAAFTEITSPRAYSGHFEDFEPATARVSAYVPAGYADEGESASEFFPNYMANTQSSRAKARSQSAPKQRPDSPSPLERQPSRRRGGPAPLPRSVKMQRSSSHVGVPSSAAAMYAQYYPWSVKLDRSSASLHESECGSTSSILTAATTVGYSRSMVGFEVHRNQY</sequence>
<reference evidence="6" key="2">
    <citation type="submission" date="2018-10" db="UniProtKB">
        <authorList>
            <consortium name="EnsemblPlants"/>
        </authorList>
    </citation>
    <scope>IDENTIFICATION</scope>
</reference>
<dbReference type="EnsemblPlants" id="TraesCS2A02G470100.1">
    <property type="protein sequence ID" value="TraesCS2A02G470100.1"/>
    <property type="gene ID" value="TraesCS2A02G470100"/>
</dbReference>
<dbReference type="InterPro" id="IPR000048">
    <property type="entry name" value="IQ_motif_EF-hand-BS"/>
</dbReference>
<feature type="compositionally biased region" description="Basic and acidic residues" evidence="4">
    <location>
        <begin position="214"/>
        <end position="237"/>
    </location>
</feature>
<keyword evidence="7" id="KW-1185">Reference proteome</keyword>
<dbReference type="Gramene" id="TraesROB_scaffold_008932_01G000300.1">
    <property type="protein sequence ID" value="TraesROB_scaffold_008932_01G000300.1"/>
    <property type="gene ID" value="TraesROB_scaffold_008932_01G000300"/>
</dbReference>
<feature type="region of interest" description="Disordered" evidence="4">
    <location>
        <begin position="192"/>
        <end position="272"/>
    </location>
</feature>
<dbReference type="Gramene" id="TraesNOR2A03G00788980.1">
    <property type="protein sequence ID" value="TraesNOR2A03G00788980.1"/>
    <property type="gene ID" value="TraesNOR2A03G00788980"/>
</dbReference>
<dbReference type="Gramene" id="TraesLAC2A03G00782740.1">
    <property type="protein sequence ID" value="TraesLAC2A03G00782740.1"/>
    <property type="gene ID" value="TraesLAC2A03G00782740"/>
</dbReference>
<comment type="subunit">
    <text evidence="3">Binds to multiple calmodulin (CaM) in the presence of Ca(2+) and CaM-like proteins.</text>
</comment>
<evidence type="ECO:0000313" key="6">
    <source>
        <dbReference type="EnsemblPlants" id="TraesCS2A02G470100.1"/>
    </source>
</evidence>
<dbReference type="Gramene" id="TraesCAD_scaffold_051923_01G000200.1">
    <property type="protein sequence ID" value="TraesCAD_scaffold_051923_01G000200.1"/>
    <property type="gene ID" value="TraesCAD_scaffold_051923_01G000200"/>
</dbReference>
<dbReference type="OMA" id="FRSRTHT"/>
<name>A0A3B6B590_WHEAT</name>
<dbReference type="CDD" id="cd23767">
    <property type="entry name" value="IQCD"/>
    <property type="match status" value="1"/>
</dbReference>
<reference evidence="6" key="1">
    <citation type="submission" date="2018-08" db="EMBL/GenBank/DDBJ databases">
        <authorList>
            <person name="Rossello M."/>
        </authorList>
    </citation>
    <scope>NUCLEOTIDE SEQUENCE [LARGE SCALE GENOMIC DNA]</scope>
    <source>
        <strain evidence="6">cv. Chinese Spring</strain>
    </source>
</reference>
<feature type="region of interest" description="Disordered" evidence="4">
    <location>
        <begin position="13"/>
        <end position="39"/>
    </location>
</feature>
<dbReference type="Gramene" id="TraesCS2A02G470100.1">
    <property type="protein sequence ID" value="TraesCS2A02G470100.1"/>
    <property type="gene ID" value="TraesCS2A02G470100"/>
</dbReference>
<feature type="region of interest" description="Disordered" evidence="4">
    <location>
        <begin position="323"/>
        <end position="374"/>
    </location>
</feature>
<dbReference type="Gene3D" id="1.20.5.190">
    <property type="match status" value="1"/>
</dbReference>
<dbReference type="OrthoDB" id="685302at2759"/>
<organism evidence="6">
    <name type="scientific">Triticum aestivum</name>
    <name type="common">Wheat</name>
    <dbReference type="NCBI Taxonomy" id="4565"/>
    <lineage>
        <taxon>Eukaryota</taxon>
        <taxon>Viridiplantae</taxon>
        <taxon>Streptophyta</taxon>
        <taxon>Embryophyta</taxon>
        <taxon>Tracheophyta</taxon>
        <taxon>Spermatophyta</taxon>
        <taxon>Magnoliopsida</taxon>
        <taxon>Liliopsida</taxon>
        <taxon>Poales</taxon>
        <taxon>Poaceae</taxon>
        <taxon>BOP clade</taxon>
        <taxon>Pooideae</taxon>
        <taxon>Triticodae</taxon>
        <taxon>Triticeae</taxon>
        <taxon>Triticinae</taxon>
        <taxon>Triticum</taxon>
    </lineage>
</organism>
<feature type="domain" description="DUF4005" evidence="5">
    <location>
        <begin position="312"/>
        <end position="367"/>
    </location>
</feature>
<dbReference type="Pfam" id="PF00612">
    <property type="entry name" value="IQ"/>
    <property type="match status" value="2"/>
</dbReference>
<gene>
    <name evidence="6" type="primary">LOC123186140</name>
</gene>
<evidence type="ECO:0000256" key="4">
    <source>
        <dbReference type="SAM" id="MobiDB-lite"/>
    </source>
</evidence>
<accession>A0A3B6B590</accession>
<dbReference type="Gramene" id="TraesCS2A03G1104400.1">
    <property type="protein sequence ID" value="TraesCS2A03G1104400.1.CDS"/>
    <property type="gene ID" value="TraesCS2A03G1104400"/>
</dbReference>
<dbReference type="SMART" id="SM00015">
    <property type="entry name" value="IQ"/>
    <property type="match status" value="2"/>
</dbReference>
<dbReference type="GeneID" id="123186140"/>
<evidence type="ECO:0000259" key="5">
    <source>
        <dbReference type="Pfam" id="PF13178"/>
    </source>
</evidence>
<dbReference type="SMR" id="A0A3B6B590"/>
<dbReference type="GO" id="GO:0005516">
    <property type="term" value="F:calmodulin binding"/>
    <property type="evidence" value="ECO:0007669"/>
    <property type="project" value="UniProtKB-KW"/>
</dbReference>
<evidence type="ECO:0000256" key="1">
    <source>
        <dbReference type="ARBA" id="ARBA00022860"/>
    </source>
</evidence>
<dbReference type="AlphaFoldDB" id="A0A3B6B590"/>
<evidence type="ECO:0000256" key="3">
    <source>
        <dbReference type="ARBA" id="ARBA00024378"/>
    </source>
</evidence>